<keyword evidence="3" id="KW-1185">Reference proteome</keyword>
<proteinExistence type="predicted"/>
<dbReference type="RefSeq" id="WP_146663536.1">
    <property type="nucleotide sequence ID" value="NZ_CP019791.1"/>
</dbReference>
<keyword evidence="1" id="KW-0472">Membrane</keyword>
<feature type="transmembrane region" description="Helical" evidence="1">
    <location>
        <begin position="89"/>
        <end position="111"/>
    </location>
</feature>
<name>A0A1U9NPZ4_9BACT</name>
<gene>
    <name evidence="2" type="ORF">STSP2_03095</name>
</gene>
<sequence length="202" mass="22855">MDWDCNGLLALIAIIPIFILVGRQKVKKDGYLWKRKFKGIATKSIRKRMRKSDIFIAACALVYLTINVLFSLKLLSLSSGEEQKNVESFVLLSSAWAFWFPVLGLQIPMLSFFEVRLTTTKRLFLGVWFLIPLGMSIFAALITGEIQLIREGLISSSILLLFCGPAIIVGKDFLRFYSGLCGKIVMLGLDRDKYRLYGEADE</sequence>
<evidence type="ECO:0000313" key="2">
    <source>
        <dbReference type="EMBL" id="AQT69895.1"/>
    </source>
</evidence>
<dbReference type="STRING" id="1936003.STSP2_03095"/>
<protein>
    <submittedName>
        <fullName evidence="2">Uncharacterized protein</fullName>
    </submittedName>
</protein>
<dbReference type="KEGG" id="alus:STSP2_03095"/>
<feature type="transmembrane region" description="Helical" evidence="1">
    <location>
        <begin position="123"/>
        <end position="142"/>
    </location>
</feature>
<organism evidence="2 3">
    <name type="scientific">Anaerohalosphaera lusitana</name>
    <dbReference type="NCBI Taxonomy" id="1936003"/>
    <lineage>
        <taxon>Bacteria</taxon>
        <taxon>Pseudomonadati</taxon>
        <taxon>Planctomycetota</taxon>
        <taxon>Phycisphaerae</taxon>
        <taxon>Sedimentisphaerales</taxon>
        <taxon>Anaerohalosphaeraceae</taxon>
        <taxon>Anaerohalosphaera</taxon>
    </lineage>
</organism>
<evidence type="ECO:0000256" key="1">
    <source>
        <dbReference type="SAM" id="Phobius"/>
    </source>
</evidence>
<feature type="transmembrane region" description="Helical" evidence="1">
    <location>
        <begin position="6"/>
        <end position="26"/>
    </location>
</feature>
<feature type="transmembrane region" description="Helical" evidence="1">
    <location>
        <begin position="148"/>
        <end position="169"/>
    </location>
</feature>
<keyword evidence="1" id="KW-0812">Transmembrane</keyword>
<reference evidence="3" key="1">
    <citation type="submission" date="2017-02" db="EMBL/GenBank/DDBJ databases">
        <title>Comparative genomics and description of representatives of a novel lineage of planctomycetes thriving in anoxic sediments.</title>
        <authorList>
            <person name="Spring S."/>
            <person name="Bunk B."/>
            <person name="Sproer C."/>
        </authorList>
    </citation>
    <scope>NUCLEOTIDE SEQUENCE [LARGE SCALE GENOMIC DNA]</scope>
    <source>
        <strain evidence="3">ST-NAGAB-D1</strain>
    </source>
</reference>
<evidence type="ECO:0000313" key="3">
    <source>
        <dbReference type="Proteomes" id="UP000189674"/>
    </source>
</evidence>
<accession>A0A1U9NPZ4</accession>
<feature type="transmembrane region" description="Helical" evidence="1">
    <location>
        <begin position="54"/>
        <end position="77"/>
    </location>
</feature>
<dbReference type="EMBL" id="CP019791">
    <property type="protein sequence ID" value="AQT69895.1"/>
    <property type="molecule type" value="Genomic_DNA"/>
</dbReference>
<dbReference type="AlphaFoldDB" id="A0A1U9NPZ4"/>
<keyword evidence="1" id="KW-1133">Transmembrane helix</keyword>
<dbReference type="Proteomes" id="UP000189674">
    <property type="component" value="Chromosome"/>
</dbReference>